<evidence type="ECO:0000256" key="8">
    <source>
        <dbReference type="ARBA" id="ARBA00023529"/>
    </source>
</evidence>
<accession>A0A812X0Y1</accession>
<feature type="active site" description="Charge relay system" evidence="10">
    <location>
        <position position="139"/>
    </location>
</feature>
<comment type="similarity">
    <text evidence="1 10 11">Belongs to the peptidase S8 family.</text>
</comment>
<evidence type="ECO:0000256" key="2">
    <source>
        <dbReference type="ARBA" id="ARBA00022525"/>
    </source>
</evidence>
<evidence type="ECO:0000313" key="15">
    <source>
        <dbReference type="Proteomes" id="UP000649617"/>
    </source>
</evidence>
<keyword evidence="4" id="KW-0732">Signal</keyword>
<keyword evidence="3 10" id="KW-0645">Protease</keyword>
<dbReference type="InterPro" id="IPR013783">
    <property type="entry name" value="Ig-like_fold"/>
</dbReference>
<dbReference type="InterPro" id="IPR051048">
    <property type="entry name" value="Peptidase_S8/S53_subtilisin"/>
</dbReference>
<dbReference type="Pfam" id="PF02225">
    <property type="entry name" value="PA"/>
    <property type="match status" value="1"/>
</dbReference>
<comment type="catalytic activity">
    <reaction evidence="8">
        <text>Hydrolysis of proteins with broad specificity for peptide bonds, and a preference for a large uncharged residue in P1. Hydrolyzes peptide amides.</text>
        <dbReference type="EC" id="3.4.21.62"/>
    </reaction>
</comment>
<dbReference type="InterPro" id="IPR036852">
    <property type="entry name" value="Peptidase_S8/S53_dom_sf"/>
</dbReference>
<keyword evidence="5 10" id="KW-0378">Hydrolase</keyword>
<dbReference type="Gene3D" id="3.50.30.30">
    <property type="match status" value="1"/>
</dbReference>
<evidence type="ECO:0000259" key="12">
    <source>
        <dbReference type="Pfam" id="PF00082"/>
    </source>
</evidence>
<reference evidence="14" key="1">
    <citation type="submission" date="2021-02" db="EMBL/GenBank/DDBJ databases">
        <authorList>
            <person name="Dougan E. K."/>
            <person name="Rhodes N."/>
            <person name="Thang M."/>
            <person name="Chan C."/>
        </authorList>
    </citation>
    <scope>NUCLEOTIDE SEQUENCE</scope>
</reference>
<dbReference type="AlphaFoldDB" id="A0A812X0Y1"/>
<dbReference type="InterPro" id="IPR022398">
    <property type="entry name" value="Peptidase_S8_His-AS"/>
</dbReference>
<keyword evidence="7" id="KW-0865">Zymogen</keyword>
<dbReference type="PROSITE" id="PS51892">
    <property type="entry name" value="SUBTILASE"/>
    <property type="match status" value="1"/>
</dbReference>
<evidence type="ECO:0000256" key="3">
    <source>
        <dbReference type="ARBA" id="ARBA00022670"/>
    </source>
</evidence>
<evidence type="ECO:0000256" key="11">
    <source>
        <dbReference type="RuleBase" id="RU003355"/>
    </source>
</evidence>
<proteinExistence type="inferred from homology"/>
<evidence type="ECO:0000256" key="9">
    <source>
        <dbReference type="ARBA" id="ARBA00023619"/>
    </source>
</evidence>
<comment type="caution">
    <text evidence="14">The sequence shown here is derived from an EMBL/GenBank/DDBJ whole genome shotgun (WGS) entry which is preliminary data.</text>
</comment>
<feature type="active site" description="Charge relay system" evidence="10">
    <location>
        <position position="194"/>
    </location>
</feature>
<dbReference type="CDD" id="cd07473">
    <property type="entry name" value="Peptidases_S8_Subtilisin_like"/>
    <property type="match status" value="1"/>
</dbReference>
<dbReference type="SUPFAM" id="SSF52743">
    <property type="entry name" value="Subtilisin-like"/>
    <property type="match status" value="1"/>
</dbReference>
<dbReference type="GO" id="GO:0004252">
    <property type="term" value="F:serine-type endopeptidase activity"/>
    <property type="evidence" value="ECO:0007669"/>
    <property type="project" value="UniProtKB-UniRule"/>
</dbReference>
<dbReference type="SUPFAM" id="SSF52025">
    <property type="entry name" value="PA domain"/>
    <property type="match status" value="1"/>
</dbReference>
<dbReference type="Gene3D" id="3.40.50.200">
    <property type="entry name" value="Peptidase S8/S53 domain"/>
    <property type="match status" value="1"/>
</dbReference>
<dbReference type="InterPro" id="IPR023827">
    <property type="entry name" value="Peptidase_S8_Asp-AS"/>
</dbReference>
<dbReference type="EMBL" id="CAJNIZ010045362">
    <property type="protein sequence ID" value="CAE7718054.1"/>
    <property type="molecule type" value="Genomic_DNA"/>
</dbReference>
<evidence type="ECO:0000259" key="13">
    <source>
        <dbReference type="Pfam" id="PF02225"/>
    </source>
</evidence>
<dbReference type="Gene3D" id="2.60.40.10">
    <property type="entry name" value="Immunoglobulins"/>
    <property type="match status" value="1"/>
</dbReference>
<feature type="active site" description="Charge relay system" evidence="10">
    <location>
        <position position="354"/>
    </location>
</feature>
<evidence type="ECO:0000256" key="6">
    <source>
        <dbReference type="ARBA" id="ARBA00022825"/>
    </source>
</evidence>
<feature type="domain" description="Peptidase S8/S53" evidence="12">
    <location>
        <begin position="133"/>
        <end position="369"/>
    </location>
</feature>
<dbReference type="InterPro" id="IPR003137">
    <property type="entry name" value="PA_domain"/>
</dbReference>
<dbReference type="OrthoDB" id="531541at2759"/>
<evidence type="ECO:0000256" key="4">
    <source>
        <dbReference type="ARBA" id="ARBA00022729"/>
    </source>
</evidence>
<dbReference type="InterPro" id="IPR015500">
    <property type="entry name" value="Peptidase_S8_subtilisin-rel"/>
</dbReference>
<dbReference type="PANTHER" id="PTHR43399">
    <property type="entry name" value="SUBTILISIN-RELATED"/>
    <property type="match status" value="1"/>
</dbReference>
<dbReference type="PROSITE" id="PS00138">
    <property type="entry name" value="SUBTILASE_SER"/>
    <property type="match status" value="1"/>
</dbReference>
<dbReference type="InterPro" id="IPR023828">
    <property type="entry name" value="Peptidase_S8_Ser-AS"/>
</dbReference>
<evidence type="ECO:0000256" key="5">
    <source>
        <dbReference type="ARBA" id="ARBA00022801"/>
    </source>
</evidence>
<organism evidence="14 15">
    <name type="scientific">Symbiodinium pilosum</name>
    <name type="common">Dinoflagellate</name>
    <dbReference type="NCBI Taxonomy" id="2952"/>
    <lineage>
        <taxon>Eukaryota</taxon>
        <taxon>Sar</taxon>
        <taxon>Alveolata</taxon>
        <taxon>Dinophyceae</taxon>
        <taxon>Suessiales</taxon>
        <taxon>Symbiodiniaceae</taxon>
        <taxon>Symbiodinium</taxon>
    </lineage>
</organism>
<dbReference type="CDD" id="cd00538">
    <property type="entry name" value="PA"/>
    <property type="match status" value="1"/>
</dbReference>
<evidence type="ECO:0000313" key="14">
    <source>
        <dbReference type="EMBL" id="CAE7718054.1"/>
    </source>
</evidence>
<keyword evidence="6 10" id="KW-0720">Serine protease</keyword>
<evidence type="ECO:0000256" key="10">
    <source>
        <dbReference type="PROSITE-ProRule" id="PRU01240"/>
    </source>
</evidence>
<dbReference type="EC" id="3.4.21.62" evidence="9"/>
<evidence type="ECO:0000256" key="1">
    <source>
        <dbReference type="ARBA" id="ARBA00011073"/>
    </source>
</evidence>
<dbReference type="PROSITE" id="PS00137">
    <property type="entry name" value="SUBTILASE_HIS"/>
    <property type="match status" value="1"/>
</dbReference>
<feature type="domain" description="PA" evidence="13">
    <location>
        <begin position="646"/>
        <end position="734"/>
    </location>
</feature>
<dbReference type="InterPro" id="IPR000209">
    <property type="entry name" value="Peptidase_S8/S53_dom"/>
</dbReference>
<evidence type="ECO:0000256" key="7">
    <source>
        <dbReference type="ARBA" id="ARBA00023145"/>
    </source>
</evidence>
<keyword evidence="15" id="KW-1185">Reference proteome</keyword>
<dbReference type="Pfam" id="PF00082">
    <property type="entry name" value="Peptidase_S8"/>
    <property type="match status" value="1"/>
</dbReference>
<name>A0A812X0Y1_SYMPI</name>
<gene>
    <name evidence="14" type="ORF">SPIL2461_LOCUS20423</name>
</gene>
<dbReference type="InterPro" id="IPR034204">
    <property type="entry name" value="PfSUB1-like_cat_dom"/>
</dbReference>
<dbReference type="GO" id="GO:0006508">
    <property type="term" value="P:proteolysis"/>
    <property type="evidence" value="ECO:0007669"/>
    <property type="project" value="UniProtKB-KW"/>
</dbReference>
<dbReference type="InterPro" id="IPR046450">
    <property type="entry name" value="PA_dom_sf"/>
</dbReference>
<dbReference type="Proteomes" id="UP000649617">
    <property type="component" value="Unassembled WGS sequence"/>
</dbReference>
<sequence>MLWVFGRPITQRSFYCCHSRCVRACVNICASWTHLFDTHLSGLQNSSWLYLSHLGISIAQLDCTKDAADVAKQLEREHAGDLEFVEIDKRNLFKLQTSQIVDPDWSRQWGFRRTGFEAAWNRLESMQVDPAPVTVAVLDTGIQLDHEDLQGRLWQNQGEIPNNGIDDDGNGLVDDVHGYDFADGDGDPSDDDGHGTHCAGVIAAVRNSVGVVGAAGGNPATGMLLDGFLSSDGGRTSDAVLALNYAISNGAMISSNSWGGASHSIALQSAVQSAKESGHLFVAAAGNLGRSNDLIPTYPCNYEPALCVAATTSTDQLADYSNYGVGSVQIAAPGTGIFSTHLGSRSYMTLSGTSMATPLVAGATALVWSWMGGSFVNDLDDLERAPWLDGFVSTGLLNVGAMISKAESRNWIRLQEPLGGWRDPTGTSARVTVPAGGEVALGVEIGHEFLGVGVYNAEINIDWGQGTKDCEESVPVQFEILGTPYLPETIFAGTLHFGIVPVGGEGRRTVRLWNFGNGTARALVLPLDAPFAGPGVEVSVEPHQPSDVVITCRPRSTGIYTGTVQFQTNSGLSALDAVDPDALNNGDAFTMPLHCEGSQAPHMELDAFSGVMLLRPGELPFHVSPSVPAEWESKVLDPQAPECNVTAVLAATSTSNEQGCNPHGSSVAGKIVVVSRGGCTFQTKAEMIEDAGGVGALFYDTESVTTLRMMGVADGAANPSLPAFMVSRAQGLSLRDRARSGEELLVALIRRPVVLHTHLPDSGSPRAAASLGIQNLGGGPLHWRTEINMLNFDEHGFYSAVYSGATNNSGGTDIAPLPPAPASAWTSNAVLQEVSSFRNKDVDDNAASATLPFMTSFYGEIAQDVQLSSNGLIAISPDASTFEPGRDYFGYLPSINKPNGIVAAFWDDLWCRSSRGCRLLTGQRTVQPVVLPQCGTGNASIIQFSHFEHRYDASAIASVEARLYADGCIELQYQHWPSRSKRMNAKMGIESKTGVGVNHAAVFPFDLGRPFGVMLVPFFASDSATCLGAETKSTVFVSSW</sequence>
<protein>
    <recommendedName>
        <fullName evidence="9">subtilisin</fullName>
        <ecNumber evidence="9">3.4.21.62</ecNumber>
    </recommendedName>
</protein>
<dbReference type="PRINTS" id="PR00723">
    <property type="entry name" value="SUBTILISIN"/>
</dbReference>
<keyword evidence="2" id="KW-0964">Secreted</keyword>
<dbReference type="PANTHER" id="PTHR43399:SF4">
    <property type="entry name" value="CELL WALL-ASSOCIATED PROTEASE"/>
    <property type="match status" value="1"/>
</dbReference>
<dbReference type="PROSITE" id="PS00136">
    <property type="entry name" value="SUBTILASE_ASP"/>
    <property type="match status" value="1"/>
</dbReference>